<evidence type="ECO:0000313" key="3">
    <source>
        <dbReference type="EMBL" id="SFG50098.1"/>
    </source>
</evidence>
<dbReference type="CDD" id="cd07583">
    <property type="entry name" value="nitrilase_5"/>
    <property type="match status" value="1"/>
</dbReference>
<dbReference type="GO" id="GO:0016787">
    <property type="term" value="F:hydrolase activity"/>
    <property type="evidence" value="ECO:0007669"/>
    <property type="project" value="UniProtKB-KW"/>
</dbReference>
<organism evidence="3 4">
    <name type="scientific">Ligilactobacillus ruminis DSM 20403 = NBRC 102161</name>
    <dbReference type="NCBI Taxonomy" id="1423798"/>
    <lineage>
        <taxon>Bacteria</taxon>
        <taxon>Bacillati</taxon>
        <taxon>Bacillota</taxon>
        <taxon>Bacilli</taxon>
        <taxon>Lactobacillales</taxon>
        <taxon>Lactobacillaceae</taxon>
        <taxon>Ligilactobacillus</taxon>
    </lineage>
</organism>
<dbReference type="PANTHER" id="PTHR23088:SF27">
    <property type="entry name" value="DEAMINATED GLUTATHIONE AMIDASE"/>
    <property type="match status" value="1"/>
</dbReference>
<evidence type="ECO:0000259" key="2">
    <source>
        <dbReference type="PROSITE" id="PS50263"/>
    </source>
</evidence>
<dbReference type="AlphaFoldDB" id="A0A1I2SBA0"/>
<proteinExistence type="inferred from homology"/>
<dbReference type="InterPro" id="IPR003010">
    <property type="entry name" value="C-N_Hydrolase"/>
</dbReference>
<dbReference type="PANTHER" id="PTHR23088">
    <property type="entry name" value="NITRILASE-RELATED"/>
    <property type="match status" value="1"/>
</dbReference>
<dbReference type="SUPFAM" id="SSF56317">
    <property type="entry name" value="Carbon-nitrogen hydrolase"/>
    <property type="match status" value="1"/>
</dbReference>
<reference evidence="4" key="1">
    <citation type="submission" date="2016-10" db="EMBL/GenBank/DDBJ databases">
        <authorList>
            <person name="Varghese N."/>
            <person name="Submissions S."/>
        </authorList>
    </citation>
    <scope>NUCLEOTIDE SEQUENCE [LARGE SCALE GENOMIC DNA]</scope>
    <source>
        <strain evidence="4">DSM 20403</strain>
    </source>
</reference>
<keyword evidence="3" id="KW-0378">Hydrolase</keyword>
<feature type="domain" description="CN hydrolase" evidence="2">
    <location>
        <begin position="1"/>
        <end position="238"/>
    </location>
</feature>
<protein>
    <submittedName>
        <fullName evidence="3">Carbon-nitrogen hydrolase</fullName>
    </submittedName>
</protein>
<dbReference type="Pfam" id="PF00795">
    <property type="entry name" value="CN_hydrolase"/>
    <property type="match status" value="1"/>
</dbReference>
<dbReference type="RefSeq" id="WP_046922880.1">
    <property type="nucleotide sequence ID" value="NZ_AYYL01000058.1"/>
</dbReference>
<sequence>MKVSIAQIDIAYGNVSKNYERTANALQKALANHPDVIVLPEMWNTGYALDKLDELADENGERTKNFLSAFAKKHDVNIVGGSCAVKRQGKFWNTAYDFDRKGQLSNEYDKVHLFGLMQEDRFIAQGNSESSFEIDGIKSSCVICYDIRFPEWERKLMSSGAKILFVSAQWPDVRIKQWEILLRARAIENQSFVVAANRVGDAPNDHFNGHSLIIDPFGEIIANGCSGQEEIVSAILDLSLVDKARGNIPVFKDRRLDLY</sequence>
<comment type="similarity">
    <text evidence="1">Belongs to the carbon-nitrogen hydrolase superfamily. NIT1/NIT2 family.</text>
</comment>
<dbReference type="Gene3D" id="3.60.110.10">
    <property type="entry name" value="Carbon-nitrogen hydrolase"/>
    <property type="match status" value="1"/>
</dbReference>
<dbReference type="OrthoDB" id="9811121at2"/>
<evidence type="ECO:0000313" key="4">
    <source>
        <dbReference type="Proteomes" id="UP000182635"/>
    </source>
</evidence>
<dbReference type="EMBL" id="FOPI01000028">
    <property type="protein sequence ID" value="SFG50098.1"/>
    <property type="molecule type" value="Genomic_DNA"/>
</dbReference>
<accession>A0A1I2SBA0</accession>
<evidence type="ECO:0000256" key="1">
    <source>
        <dbReference type="ARBA" id="ARBA00010613"/>
    </source>
</evidence>
<gene>
    <name evidence="3" type="ORF">SAMN02910432_01614</name>
</gene>
<name>A0A1I2SBA0_9LACO</name>
<dbReference type="Proteomes" id="UP000182635">
    <property type="component" value="Unassembled WGS sequence"/>
</dbReference>
<dbReference type="PROSITE" id="PS50263">
    <property type="entry name" value="CN_HYDROLASE"/>
    <property type="match status" value="1"/>
</dbReference>
<dbReference type="InterPro" id="IPR036526">
    <property type="entry name" value="C-N_Hydrolase_sf"/>
</dbReference>